<feature type="domain" description="Alcohol dehydrogenase-like N-terminal" evidence="6">
    <location>
        <begin position="37"/>
        <end position="152"/>
    </location>
</feature>
<organism evidence="7 8">
    <name type="scientific">Exophiala bonariae</name>
    <dbReference type="NCBI Taxonomy" id="1690606"/>
    <lineage>
        <taxon>Eukaryota</taxon>
        <taxon>Fungi</taxon>
        <taxon>Dikarya</taxon>
        <taxon>Ascomycota</taxon>
        <taxon>Pezizomycotina</taxon>
        <taxon>Eurotiomycetes</taxon>
        <taxon>Chaetothyriomycetidae</taxon>
        <taxon>Chaetothyriales</taxon>
        <taxon>Herpotrichiellaceae</taxon>
        <taxon>Exophiala</taxon>
    </lineage>
</organism>
<dbReference type="SUPFAM" id="SSF50129">
    <property type="entry name" value="GroES-like"/>
    <property type="match status" value="1"/>
</dbReference>
<keyword evidence="8" id="KW-1185">Reference proteome</keyword>
<accession>A0AAV9NF00</accession>
<evidence type="ECO:0000313" key="8">
    <source>
        <dbReference type="Proteomes" id="UP001358417"/>
    </source>
</evidence>
<keyword evidence="3" id="KW-0479">Metal-binding</keyword>
<dbReference type="Proteomes" id="UP001358417">
    <property type="component" value="Unassembled WGS sequence"/>
</dbReference>
<dbReference type="Gene3D" id="3.90.180.10">
    <property type="entry name" value="Medium-chain alcohol dehydrogenases, catalytic domain"/>
    <property type="match status" value="1"/>
</dbReference>
<evidence type="ECO:0000313" key="7">
    <source>
        <dbReference type="EMBL" id="KAK5053135.1"/>
    </source>
</evidence>
<protein>
    <recommendedName>
        <fullName evidence="6">Alcohol dehydrogenase-like N-terminal domain-containing protein</fullName>
    </recommendedName>
</protein>
<dbReference type="EMBL" id="JAVRRD010000012">
    <property type="protein sequence ID" value="KAK5053135.1"/>
    <property type="molecule type" value="Genomic_DNA"/>
</dbReference>
<reference evidence="7 8" key="1">
    <citation type="submission" date="2023-08" db="EMBL/GenBank/DDBJ databases">
        <title>Black Yeasts Isolated from many extreme environments.</title>
        <authorList>
            <person name="Coleine C."/>
            <person name="Stajich J.E."/>
            <person name="Selbmann L."/>
        </authorList>
    </citation>
    <scope>NUCLEOTIDE SEQUENCE [LARGE SCALE GENOMIC DNA]</scope>
    <source>
        <strain evidence="7 8">CCFEE 5792</strain>
    </source>
</reference>
<proteinExistence type="inferred from homology"/>
<comment type="cofactor">
    <cofactor evidence="1">
        <name>Zn(2+)</name>
        <dbReference type="ChEBI" id="CHEBI:29105"/>
    </cofactor>
</comment>
<comment type="similarity">
    <text evidence="2">Belongs to the zinc-containing alcohol dehydrogenase family.</text>
</comment>
<dbReference type="PANTHER" id="PTHR43350:SF17">
    <property type="entry name" value="NAD-DEPENDENT ALCOHOL DEHYDROGENASE"/>
    <property type="match status" value="1"/>
</dbReference>
<dbReference type="GeneID" id="89970321"/>
<dbReference type="Gene3D" id="3.40.50.720">
    <property type="entry name" value="NAD(P)-binding Rossmann-like Domain"/>
    <property type="match status" value="1"/>
</dbReference>
<keyword evidence="5" id="KW-0560">Oxidoreductase</keyword>
<dbReference type="RefSeq" id="XP_064706577.1">
    <property type="nucleotide sequence ID" value="XM_064845723.1"/>
</dbReference>
<dbReference type="PANTHER" id="PTHR43350">
    <property type="entry name" value="NAD-DEPENDENT ALCOHOL DEHYDROGENASE"/>
    <property type="match status" value="1"/>
</dbReference>
<sequence length="395" mass="43206">MAQSTSATLPATHRALRQDRRFEPLSVQEIPVPTAIPGSAVLRVQAAGILSYMKQIYNGERNYPYPVPLTVGSSAIARVVALGPDATRLKVGDLCLLDVTMRARDGKGDIFLSAITDGFTPGSKKLMAEGGYRDGTYAEYVRFPLENCYRLDERRLLGSVDQGGLGYTVEDLLYISRLLVPYGGMGPLCIDVKPGETVVVAPATGSFGAAAVHVALELGAGKVIAMGRNTTVLERVKALETEDKKERIVTVPLSGVLEKDLKTLEEAKNGGDIDVFFDISPPMAKDSAHIKAGVLSLCHGGRLCLMGGLLNDLALPHSKIMHFDLTIKGKWMFEREDVTSFIKLVESGTMRLHNEKQEWHMYGNQYSKKYDLEDWAEAFDEAEKVASEGRVYFAS</sequence>
<keyword evidence="4" id="KW-0862">Zinc</keyword>
<evidence type="ECO:0000256" key="4">
    <source>
        <dbReference type="ARBA" id="ARBA00022833"/>
    </source>
</evidence>
<comment type="caution">
    <text evidence="7">The sequence shown here is derived from an EMBL/GenBank/DDBJ whole genome shotgun (WGS) entry which is preliminary data.</text>
</comment>
<evidence type="ECO:0000256" key="2">
    <source>
        <dbReference type="ARBA" id="ARBA00008072"/>
    </source>
</evidence>
<dbReference type="AlphaFoldDB" id="A0AAV9NF00"/>
<evidence type="ECO:0000256" key="5">
    <source>
        <dbReference type="ARBA" id="ARBA00023002"/>
    </source>
</evidence>
<gene>
    <name evidence="7" type="ORF">LTR84_002109</name>
</gene>
<name>A0AAV9NF00_9EURO</name>
<dbReference type="SUPFAM" id="SSF51735">
    <property type="entry name" value="NAD(P)-binding Rossmann-fold domains"/>
    <property type="match status" value="1"/>
</dbReference>
<evidence type="ECO:0000259" key="6">
    <source>
        <dbReference type="Pfam" id="PF08240"/>
    </source>
</evidence>
<evidence type="ECO:0000256" key="3">
    <source>
        <dbReference type="ARBA" id="ARBA00022723"/>
    </source>
</evidence>
<dbReference type="InterPro" id="IPR013154">
    <property type="entry name" value="ADH-like_N"/>
</dbReference>
<dbReference type="InterPro" id="IPR036291">
    <property type="entry name" value="NAD(P)-bd_dom_sf"/>
</dbReference>
<dbReference type="GO" id="GO:0046872">
    <property type="term" value="F:metal ion binding"/>
    <property type="evidence" value="ECO:0007669"/>
    <property type="project" value="UniProtKB-KW"/>
</dbReference>
<evidence type="ECO:0000256" key="1">
    <source>
        <dbReference type="ARBA" id="ARBA00001947"/>
    </source>
</evidence>
<dbReference type="InterPro" id="IPR011032">
    <property type="entry name" value="GroES-like_sf"/>
</dbReference>
<dbReference type="Pfam" id="PF08240">
    <property type="entry name" value="ADH_N"/>
    <property type="match status" value="1"/>
</dbReference>
<dbReference type="GO" id="GO:0016491">
    <property type="term" value="F:oxidoreductase activity"/>
    <property type="evidence" value="ECO:0007669"/>
    <property type="project" value="UniProtKB-KW"/>
</dbReference>